<organism evidence="1 2">
    <name type="scientific">Arsenicibacter rosenii</name>
    <dbReference type="NCBI Taxonomy" id="1750698"/>
    <lineage>
        <taxon>Bacteria</taxon>
        <taxon>Pseudomonadati</taxon>
        <taxon>Bacteroidota</taxon>
        <taxon>Cytophagia</taxon>
        <taxon>Cytophagales</taxon>
        <taxon>Spirosomataceae</taxon>
        <taxon>Arsenicibacter</taxon>
    </lineage>
</organism>
<keyword evidence="2" id="KW-1185">Reference proteome</keyword>
<comment type="caution">
    <text evidence="1">The sequence shown here is derived from an EMBL/GenBank/DDBJ whole genome shotgun (WGS) entry which is preliminary data.</text>
</comment>
<evidence type="ECO:0000313" key="2">
    <source>
        <dbReference type="Proteomes" id="UP000181790"/>
    </source>
</evidence>
<protein>
    <submittedName>
        <fullName evidence="1">Crp/Fnr family transcriptional regulator</fullName>
    </submittedName>
</protein>
<dbReference type="RefSeq" id="WP_071506169.1">
    <property type="nucleotide sequence ID" value="NZ_MORL01000026.1"/>
</dbReference>
<dbReference type="InterPro" id="IPR014710">
    <property type="entry name" value="RmlC-like_jellyroll"/>
</dbReference>
<name>A0A1S2VC20_9BACT</name>
<proteinExistence type="predicted"/>
<dbReference type="OrthoDB" id="663011at2"/>
<dbReference type="EMBL" id="MORL01000026">
    <property type="protein sequence ID" value="OIN56264.1"/>
    <property type="molecule type" value="Genomic_DNA"/>
</dbReference>
<dbReference type="InterPro" id="IPR018490">
    <property type="entry name" value="cNMP-bd_dom_sf"/>
</dbReference>
<reference evidence="1 2" key="1">
    <citation type="submission" date="2016-10" db="EMBL/GenBank/DDBJ databases">
        <title>Arsenicibacter rosenii gen. nov., sp. nov., an efficient arsenic-methylating bacterium isolated from an arsenic-contaminated paddy soil.</title>
        <authorList>
            <person name="Huang K."/>
        </authorList>
    </citation>
    <scope>NUCLEOTIDE SEQUENCE [LARGE SCALE GENOMIC DNA]</scope>
    <source>
        <strain evidence="1 2">SM-1</strain>
    </source>
</reference>
<evidence type="ECO:0000313" key="1">
    <source>
        <dbReference type="EMBL" id="OIN56264.1"/>
    </source>
</evidence>
<dbReference type="AlphaFoldDB" id="A0A1S2VC20"/>
<accession>A0A1S2VC20</accession>
<dbReference type="SUPFAM" id="SSF51206">
    <property type="entry name" value="cAMP-binding domain-like"/>
    <property type="match status" value="1"/>
</dbReference>
<sequence length="195" mass="22954">MTQLAILEQVLHQFAGIDAEHFALSAPYWQPRTYKKGEFYNEYKNVCKHLGFIFDGLFRTYYVNDATGEERNVFFFGKNQVIVAYKSFMEQSPCNYYTESMVGSTILYIHYDHLQLLYQTSHQWERFGRLVAEQGFATIMNRTEDTLFKTPEQRYLNLVEAHPDIFSMIPLYHIASYLDIQGPSLSRIRKRISGK</sequence>
<gene>
    <name evidence="1" type="ORF">BLX24_25945</name>
</gene>
<dbReference type="Proteomes" id="UP000181790">
    <property type="component" value="Unassembled WGS sequence"/>
</dbReference>
<dbReference type="Gene3D" id="2.60.120.10">
    <property type="entry name" value="Jelly Rolls"/>
    <property type="match status" value="1"/>
</dbReference>